<dbReference type="HAMAP" id="MF_00009">
    <property type="entry name" value="Endoribonucl_YbeY"/>
    <property type="match status" value="1"/>
</dbReference>
<dbReference type="Gene3D" id="3.40.390.30">
    <property type="entry name" value="Metalloproteases ('zincins'), catalytic domain"/>
    <property type="match status" value="1"/>
</dbReference>
<feature type="binding site" evidence="7">
    <location>
        <position position="118"/>
    </location>
    <ligand>
        <name>Zn(2+)</name>
        <dbReference type="ChEBI" id="CHEBI:29105"/>
        <note>catalytic</note>
    </ligand>
</feature>
<keyword evidence="5 7" id="KW-0378">Hydrolase</keyword>
<feature type="binding site" evidence="7">
    <location>
        <position position="108"/>
    </location>
    <ligand>
        <name>Zn(2+)</name>
        <dbReference type="ChEBI" id="CHEBI:29105"/>
        <note>catalytic</note>
    </ligand>
</feature>
<evidence type="ECO:0000256" key="3">
    <source>
        <dbReference type="ARBA" id="ARBA00022723"/>
    </source>
</evidence>
<evidence type="ECO:0000313" key="9">
    <source>
        <dbReference type="Proteomes" id="UP001297600"/>
    </source>
</evidence>
<gene>
    <name evidence="7 8" type="primary">ybeY</name>
    <name evidence="8" type="ORF">MAF45_02240</name>
</gene>
<keyword evidence="9" id="KW-1185">Reference proteome</keyword>
<keyword evidence="4 7" id="KW-0255">Endonuclease</keyword>
<dbReference type="SUPFAM" id="SSF55486">
    <property type="entry name" value="Metalloproteases ('zincins'), catalytic domain"/>
    <property type="match status" value="1"/>
</dbReference>
<proteinExistence type="inferred from homology"/>
<keyword evidence="7" id="KW-0698">rRNA processing</keyword>
<keyword evidence="7" id="KW-0963">Cytoplasm</keyword>
<keyword evidence="3 7" id="KW-0479">Metal-binding</keyword>
<dbReference type="PANTHER" id="PTHR46986">
    <property type="entry name" value="ENDORIBONUCLEASE YBEY, CHLOROPLASTIC"/>
    <property type="match status" value="1"/>
</dbReference>
<reference evidence="8 9" key="1">
    <citation type="submission" date="2022-02" db="EMBL/GenBank/DDBJ databases">
        <title>Mesosutterella porci, a novel member of the family Sutterellaceae from pig feces.</title>
        <authorList>
            <person name="Wylensek D."/>
            <person name="Clavel T."/>
        </authorList>
    </citation>
    <scope>NUCLEOTIDE SEQUENCE [LARGE SCALE GENOMIC DNA]</scope>
    <source>
        <strain evidence="9">oilRF-744-wt-GAM-9</strain>
    </source>
</reference>
<keyword evidence="6 7" id="KW-0862">Zinc</keyword>
<evidence type="ECO:0000256" key="4">
    <source>
        <dbReference type="ARBA" id="ARBA00022759"/>
    </source>
</evidence>
<evidence type="ECO:0000256" key="1">
    <source>
        <dbReference type="ARBA" id="ARBA00010875"/>
    </source>
</evidence>
<dbReference type="EMBL" id="JAKNCT010000002">
    <property type="protein sequence ID" value="MCG5030277.1"/>
    <property type="molecule type" value="Genomic_DNA"/>
</dbReference>
<evidence type="ECO:0000256" key="6">
    <source>
        <dbReference type="ARBA" id="ARBA00022833"/>
    </source>
</evidence>
<keyword evidence="7" id="KW-0690">Ribosome biogenesis</keyword>
<dbReference type="PANTHER" id="PTHR46986:SF1">
    <property type="entry name" value="ENDORIBONUCLEASE YBEY, CHLOROPLASTIC"/>
    <property type="match status" value="1"/>
</dbReference>
<dbReference type="InterPro" id="IPR023091">
    <property type="entry name" value="MetalPrtase_cat_dom_sf_prd"/>
</dbReference>
<protein>
    <recommendedName>
        <fullName evidence="7">Endoribonuclease YbeY</fullName>
        <ecNumber evidence="7">3.1.-.-</ecNumber>
    </recommendedName>
</protein>
<sequence length="160" mass="18477">MTEPRVSVEFQQRELFPELPDEKTMAAWVAAAAERDVEITIRFVDEAEGFDLNSRYRHKDYATNVLTFDYEHEPVVRADLAICVPVLVRQAREQGKTFLAHLCHLIVHGTLHAHGYDHVTQEQADVMEPLEIRILQKIGFEDPYQDRGEQPADSQRRPLP</sequence>
<keyword evidence="2 7" id="KW-0540">Nuclease</keyword>
<accession>A0ABS9MPG3</accession>
<dbReference type="Pfam" id="PF02130">
    <property type="entry name" value="YbeY"/>
    <property type="match status" value="1"/>
</dbReference>
<comment type="similarity">
    <text evidence="1 7">Belongs to the endoribonuclease YbeY family.</text>
</comment>
<name>A0ABS9MPG3_9BURK</name>
<dbReference type="InterPro" id="IPR002036">
    <property type="entry name" value="YbeY"/>
</dbReference>
<dbReference type="EC" id="3.1.-.-" evidence="7"/>
<dbReference type="RefSeq" id="WP_237977931.1">
    <property type="nucleotide sequence ID" value="NZ_JAKNCT010000002.1"/>
</dbReference>
<comment type="cofactor">
    <cofactor evidence="7">
        <name>Zn(2+)</name>
        <dbReference type="ChEBI" id="CHEBI:29105"/>
    </cofactor>
    <text evidence="7">Binds 1 zinc ion.</text>
</comment>
<comment type="caution">
    <text evidence="8">The sequence shown here is derived from an EMBL/GenBank/DDBJ whole genome shotgun (WGS) entry which is preliminary data.</text>
</comment>
<comment type="subcellular location">
    <subcellularLocation>
        <location evidence="7">Cytoplasm</location>
    </subcellularLocation>
</comment>
<comment type="function">
    <text evidence="7">Single strand-specific metallo-endoribonuclease involved in late-stage 70S ribosome quality control and in maturation of the 3' terminus of the 16S rRNA.</text>
</comment>
<dbReference type="NCBIfam" id="TIGR00043">
    <property type="entry name" value="rRNA maturation RNase YbeY"/>
    <property type="match status" value="1"/>
</dbReference>
<evidence type="ECO:0000256" key="2">
    <source>
        <dbReference type="ARBA" id="ARBA00022722"/>
    </source>
</evidence>
<feature type="binding site" evidence="7">
    <location>
        <position position="112"/>
    </location>
    <ligand>
        <name>Zn(2+)</name>
        <dbReference type="ChEBI" id="CHEBI:29105"/>
        <note>catalytic</note>
    </ligand>
</feature>
<evidence type="ECO:0000256" key="7">
    <source>
        <dbReference type="HAMAP-Rule" id="MF_00009"/>
    </source>
</evidence>
<evidence type="ECO:0000256" key="5">
    <source>
        <dbReference type="ARBA" id="ARBA00022801"/>
    </source>
</evidence>
<organism evidence="8 9">
    <name type="scientific">Mesosutterella porci</name>
    <dbReference type="NCBI Taxonomy" id="2915351"/>
    <lineage>
        <taxon>Bacteria</taxon>
        <taxon>Pseudomonadati</taxon>
        <taxon>Pseudomonadota</taxon>
        <taxon>Betaproteobacteria</taxon>
        <taxon>Burkholderiales</taxon>
        <taxon>Sutterellaceae</taxon>
        <taxon>Mesosutterella</taxon>
    </lineage>
</organism>
<dbReference type="Proteomes" id="UP001297600">
    <property type="component" value="Unassembled WGS sequence"/>
</dbReference>
<evidence type="ECO:0000313" key="8">
    <source>
        <dbReference type="EMBL" id="MCG5030277.1"/>
    </source>
</evidence>